<dbReference type="PIRSF" id="PIRSF001549">
    <property type="entry name" value="His-tRNA_synth"/>
    <property type="match status" value="1"/>
</dbReference>
<evidence type="ECO:0000256" key="1">
    <source>
        <dbReference type="PIRSR" id="PIRSR001549-1"/>
    </source>
</evidence>
<dbReference type="AlphaFoldDB" id="A0A6L5Z543"/>
<dbReference type="InterPro" id="IPR045864">
    <property type="entry name" value="aa-tRNA-synth_II/BPL/LPL"/>
</dbReference>
<keyword evidence="3" id="KW-0328">Glycosyltransferase</keyword>
<accession>A0A6L5Z543</accession>
<dbReference type="NCBIfam" id="NF008952">
    <property type="entry name" value="PRK12295.1-5"/>
    <property type="match status" value="1"/>
</dbReference>
<dbReference type="Pfam" id="PF13393">
    <property type="entry name" value="tRNA-synt_His"/>
    <property type="match status" value="1"/>
</dbReference>
<feature type="binding site" evidence="1">
    <location>
        <begin position="76"/>
        <end position="78"/>
    </location>
    <ligand>
        <name>L-histidine</name>
        <dbReference type="ChEBI" id="CHEBI:57595"/>
    </ligand>
</feature>
<gene>
    <name evidence="3" type="ORF">GE300_16315</name>
</gene>
<evidence type="ECO:0000313" key="4">
    <source>
        <dbReference type="Proteomes" id="UP000474957"/>
    </source>
</evidence>
<protein>
    <submittedName>
        <fullName evidence="3">ATP phosphoribosyltransferase regulatory subunit</fullName>
    </submittedName>
</protein>
<dbReference type="InterPro" id="IPR004516">
    <property type="entry name" value="HisRS/HisZ"/>
</dbReference>
<feature type="domain" description="Class II Histidinyl-tRNA synthetase (HisRS)-like catalytic core" evidence="2">
    <location>
        <begin position="17"/>
        <end position="254"/>
    </location>
</feature>
<evidence type="ECO:0000259" key="2">
    <source>
        <dbReference type="Pfam" id="PF13393"/>
    </source>
</evidence>
<dbReference type="PANTHER" id="PTHR11476">
    <property type="entry name" value="HISTIDYL-TRNA SYNTHETASE"/>
    <property type="match status" value="1"/>
</dbReference>
<feature type="binding site" evidence="1">
    <location>
        <begin position="317"/>
        <end position="318"/>
    </location>
    <ligand>
        <name>L-histidine</name>
        <dbReference type="ChEBI" id="CHEBI:57595"/>
    </ligand>
</feature>
<feature type="binding site" evidence="1">
    <location>
        <position position="312"/>
    </location>
    <ligand>
        <name>L-histidine</name>
        <dbReference type="ChEBI" id="CHEBI:57595"/>
    </ligand>
</feature>
<reference evidence="3 4" key="1">
    <citation type="submission" date="2019-10" db="EMBL/GenBank/DDBJ databases">
        <title>Cognatihalovulum marinum gen. nov. sp. nov., a new member of the family Rhodobacteraceae isolated from deep seawater of the Northwest Indian Ocean.</title>
        <authorList>
            <person name="Ruan C."/>
            <person name="Wang J."/>
            <person name="Zheng X."/>
            <person name="Song L."/>
            <person name="Zhu Y."/>
            <person name="Huang Y."/>
            <person name="Lu Z."/>
            <person name="Du W."/>
            <person name="Huang L."/>
            <person name="Dai X."/>
        </authorList>
    </citation>
    <scope>NUCLEOTIDE SEQUENCE [LARGE SCALE GENOMIC DNA]</scope>
    <source>
        <strain evidence="3 4">2CG4</strain>
    </source>
</reference>
<sequence>MIERAYLDDARTGQGLARLEAEVARLMALFAEAGAAKVDPAALQPAEVLLDLYGEDIRARAFVTSDGEREMMLRPDFTVPVVERHMAHGAEPARYCYAGRVWRRQDSGASRASEYLQCGFELFDGADPAAADAEAFALFARALQGRGLQPATGDMGLLFAAIDGLATTDDRRHALRRHVWRPVRFHRLLERYASVRHPKADLVSEVGDDPLPAVRAAGRAVGKRSAQEVAQRIKRLVRDAATPPLADIEVDLIEALLDLRAPAAQALTKLRDLARESTSLAPAVDRFAARLEALDTRGVDVHDLPFEGSFGRTTLEYYDGFVFGFYAPERPDLPVIASGGRYDALTRALDAAGGGVPAVGGIIRPEALLALEAGR</sequence>
<dbReference type="InterPro" id="IPR041715">
    <property type="entry name" value="HisRS-like_core"/>
</dbReference>
<comment type="caution">
    <text evidence="3">The sequence shown here is derived from an EMBL/GenBank/DDBJ whole genome shotgun (WGS) entry which is preliminary data.</text>
</comment>
<keyword evidence="3" id="KW-0808">Transferase</keyword>
<feature type="binding site" evidence="1">
    <location>
        <position position="103"/>
    </location>
    <ligand>
        <name>L-histidine</name>
        <dbReference type="ChEBI" id="CHEBI:57595"/>
    </ligand>
</feature>
<dbReference type="RefSeq" id="WP_154448024.1">
    <property type="nucleotide sequence ID" value="NZ_WIND01000016.1"/>
</dbReference>
<dbReference type="EMBL" id="WIND01000016">
    <property type="protein sequence ID" value="MSU91154.1"/>
    <property type="molecule type" value="Genomic_DNA"/>
</dbReference>
<dbReference type="GO" id="GO:0016757">
    <property type="term" value="F:glycosyltransferase activity"/>
    <property type="evidence" value="ECO:0007669"/>
    <property type="project" value="UniProtKB-KW"/>
</dbReference>
<name>A0A6L5Z543_9RHOB</name>
<dbReference type="SUPFAM" id="SSF55681">
    <property type="entry name" value="Class II aaRS and biotin synthetases"/>
    <property type="match status" value="1"/>
</dbReference>
<feature type="binding site" evidence="1">
    <location>
        <position position="121"/>
    </location>
    <ligand>
        <name>L-histidine</name>
        <dbReference type="ChEBI" id="CHEBI:57595"/>
    </ligand>
</feature>
<keyword evidence="4" id="KW-1185">Reference proteome</keyword>
<dbReference type="PANTHER" id="PTHR11476:SF7">
    <property type="entry name" value="HISTIDINE--TRNA LIGASE"/>
    <property type="match status" value="1"/>
</dbReference>
<dbReference type="Proteomes" id="UP000474957">
    <property type="component" value="Unassembled WGS sequence"/>
</dbReference>
<evidence type="ECO:0000313" key="3">
    <source>
        <dbReference type="EMBL" id="MSU91154.1"/>
    </source>
</evidence>
<organism evidence="3 4">
    <name type="scientific">Halovulum marinum</name>
    <dbReference type="NCBI Taxonomy" id="2662447"/>
    <lineage>
        <taxon>Bacteria</taxon>
        <taxon>Pseudomonadati</taxon>
        <taxon>Pseudomonadota</taxon>
        <taxon>Alphaproteobacteria</taxon>
        <taxon>Rhodobacterales</taxon>
        <taxon>Paracoccaceae</taxon>
        <taxon>Halovulum</taxon>
    </lineage>
</organism>
<dbReference type="GO" id="GO:0005737">
    <property type="term" value="C:cytoplasm"/>
    <property type="evidence" value="ECO:0007669"/>
    <property type="project" value="InterPro"/>
</dbReference>
<feature type="binding site" evidence="1">
    <location>
        <position position="117"/>
    </location>
    <ligand>
        <name>L-histidine</name>
        <dbReference type="ChEBI" id="CHEBI:57595"/>
    </ligand>
</feature>
<dbReference type="Gene3D" id="3.30.930.10">
    <property type="entry name" value="Bira Bifunctional Protein, Domain 2"/>
    <property type="match status" value="1"/>
</dbReference>
<proteinExistence type="predicted"/>